<reference evidence="1 2" key="1">
    <citation type="submission" date="2020-08" db="EMBL/GenBank/DDBJ databases">
        <title>Genomic Encyclopedia of Type Strains, Phase III (KMG-III): the genomes of soil and plant-associated and newly described type strains.</title>
        <authorList>
            <person name="Whitman W."/>
        </authorList>
    </citation>
    <scope>NUCLEOTIDE SEQUENCE [LARGE SCALE GENOMIC DNA]</scope>
    <source>
        <strain evidence="1 2">CECT 3146</strain>
    </source>
</reference>
<evidence type="ECO:0000313" key="2">
    <source>
        <dbReference type="Proteomes" id="UP000549009"/>
    </source>
</evidence>
<proteinExistence type="predicted"/>
<dbReference type="EMBL" id="JACHJD010000014">
    <property type="protein sequence ID" value="MBB5107680.1"/>
    <property type="molecule type" value="Genomic_DNA"/>
</dbReference>
<accession>A0A7W8EYG4</accession>
<dbReference type="Proteomes" id="UP000549009">
    <property type="component" value="Unassembled WGS sequence"/>
</dbReference>
<name>A0A7W8EYG4_STRST</name>
<evidence type="ECO:0000313" key="1">
    <source>
        <dbReference type="EMBL" id="MBB5107680.1"/>
    </source>
</evidence>
<gene>
    <name evidence="1" type="ORF">FHS40_006797</name>
</gene>
<dbReference type="AlphaFoldDB" id="A0A7W8EYG4"/>
<keyword evidence="2" id="KW-1185">Reference proteome</keyword>
<protein>
    <submittedName>
        <fullName evidence="1">Uncharacterized protein</fullName>
    </submittedName>
</protein>
<organism evidence="1 2">
    <name type="scientific">Streptomyces spectabilis</name>
    <dbReference type="NCBI Taxonomy" id="68270"/>
    <lineage>
        <taxon>Bacteria</taxon>
        <taxon>Bacillati</taxon>
        <taxon>Actinomycetota</taxon>
        <taxon>Actinomycetes</taxon>
        <taxon>Kitasatosporales</taxon>
        <taxon>Streptomycetaceae</taxon>
        <taxon>Streptomyces</taxon>
    </lineage>
</organism>
<comment type="caution">
    <text evidence="1">The sequence shown here is derived from an EMBL/GenBank/DDBJ whole genome shotgun (WGS) entry which is preliminary data.</text>
</comment>
<sequence length="42" mass="5011">MEGLPDHDFWPADQLSEYRGYRDRALAVAVPFATYWERHKQS</sequence>